<proteinExistence type="predicted"/>
<dbReference type="EMBL" id="JADNRY010000072">
    <property type="protein sequence ID" value="KAF9067518.1"/>
    <property type="molecule type" value="Genomic_DNA"/>
</dbReference>
<sequence length="475" mass="53915">MDVQISNMSGFQSSIHPLPNEILSEVFIHYVFSFHPSLNTSDWVALKLGHICSRWRVVALGSQNIWSSIFIHITTPNKKIIPLPRGILPLVNLYLERSNAALLEIVLDHISMPILSLLMAHSRRWRRADFVIDKRFLGTKEDQDSSPISALRDDIPVLEHLRISMDGYLDRGHNPFNTTFNYFESAPKLSSLDVQFDSIFFTLDSLNFPWQNLISLTITCVGAIQIKPLLSLCPKLEQADFRFYGYPAVIHSPHSGLFVNTTLKRLTIESSEDPSQLCMNSWVLPSLEEVSLASVSPVSVQDITQMLERSNCSTIHSLSFTNHSWTSEQLLRLFINTPLLRHLKLMNTAIDRYTTFDDWLLHEMTYPDPDPNTTTTGSFPARREQLLPRLEKFIYLATKTSTINWRVLVTMIVSRSHGSPSGAAALKAGMAILSCVHLGRIEFGLSLPRLDETSMQNVRKLEDEGMEISTQGFEW</sequence>
<comment type="caution">
    <text evidence="1">The sequence shown here is derived from an EMBL/GenBank/DDBJ whole genome shotgun (WGS) entry which is preliminary data.</text>
</comment>
<evidence type="ECO:0000313" key="2">
    <source>
        <dbReference type="Proteomes" id="UP000772434"/>
    </source>
</evidence>
<name>A0A9P5U750_9AGAR</name>
<dbReference type="AlphaFoldDB" id="A0A9P5U750"/>
<dbReference type="Gene3D" id="3.80.10.10">
    <property type="entry name" value="Ribonuclease Inhibitor"/>
    <property type="match status" value="1"/>
</dbReference>
<protein>
    <recommendedName>
        <fullName evidence="3">F-box domain-containing protein</fullName>
    </recommendedName>
</protein>
<dbReference type="Proteomes" id="UP000772434">
    <property type="component" value="Unassembled WGS sequence"/>
</dbReference>
<evidence type="ECO:0008006" key="3">
    <source>
        <dbReference type="Google" id="ProtNLM"/>
    </source>
</evidence>
<organism evidence="1 2">
    <name type="scientific">Rhodocollybia butyracea</name>
    <dbReference type="NCBI Taxonomy" id="206335"/>
    <lineage>
        <taxon>Eukaryota</taxon>
        <taxon>Fungi</taxon>
        <taxon>Dikarya</taxon>
        <taxon>Basidiomycota</taxon>
        <taxon>Agaricomycotina</taxon>
        <taxon>Agaricomycetes</taxon>
        <taxon>Agaricomycetidae</taxon>
        <taxon>Agaricales</taxon>
        <taxon>Marasmiineae</taxon>
        <taxon>Omphalotaceae</taxon>
        <taxon>Rhodocollybia</taxon>
    </lineage>
</organism>
<dbReference type="InterPro" id="IPR032675">
    <property type="entry name" value="LRR_dom_sf"/>
</dbReference>
<gene>
    <name evidence="1" type="ORF">BDP27DRAFT_1449042</name>
</gene>
<keyword evidence="2" id="KW-1185">Reference proteome</keyword>
<evidence type="ECO:0000313" key="1">
    <source>
        <dbReference type="EMBL" id="KAF9067518.1"/>
    </source>
</evidence>
<accession>A0A9P5U750</accession>
<reference evidence="1" key="1">
    <citation type="submission" date="2020-11" db="EMBL/GenBank/DDBJ databases">
        <authorList>
            <consortium name="DOE Joint Genome Institute"/>
            <person name="Ahrendt S."/>
            <person name="Riley R."/>
            <person name="Andreopoulos W."/>
            <person name="Labutti K."/>
            <person name="Pangilinan J."/>
            <person name="Ruiz-Duenas F.J."/>
            <person name="Barrasa J.M."/>
            <person name="Sanchez-Garcia M."/>
            <person name="Camarero S."/>
            <person name="Miyauchi S."/>
            <person name="Serrano A."/>
            <person name="Linde D."/>
            <person name="Babiker R."/>
            <person name="Drula E."/>
            <person name="Ayuso-Fernandez I."/>
            <person name="Pacheco R."/>
            <person name="Padilla G."/>
            <person name="Ferreira P."/>
            <person name="Barriuso J."/>
            <person name="Kellner H."/>
            <person name="Castanera R."/>
            <person name="Alfaro M."/>
            <person name="Ramirez L."/>
            <person name="Pisabarro A.G."/>
            <person name="Kuo A."/>
            <person name="Tritt A."/>
            <person name="Lipzen A."/>
            <person name="He G."/>
            <person name="Yan M."/>
            <person name="Ng V."/>
            <person name="Cullen D."/>
            <person name="Martin F."/>
            <person name="Rosso M.-N."/>
            <person name="Henrissat B."/>
            <person name="Hibbett D."/>
            <person name="Martinez A.T."/>
            <person name="Grigoriev I.V."/>
        </authorList>
    </citation>
    <scope>NUCLEOTIDE SEQUENCE</scope>
    <source>
        <strain evidence="1">AH 40177</strain>
    </source>
</reference>
<dbReference type="SUPFAM" id="SSF52047">
    <property type="entry name" value="RNI-like"/>
    <property type="match status" value="1"/>
</dbReference>
<dbReference type="OrthoDB" id="3071265at2759"/>